<dbReference type="Proteomes" id="UP000676336">
    <property type="component" value="Unassembled WGS sequence"/>
</dbReference>
<dbReference type="PANTHER" id="PTHR28037">
    <property type="entry name" value="ALCOHOL O-ACETYLTRANSFERASE 1-RELATED"/>
    <property type="match status" value="1"/>
</dbReference>
<dbReference type="PANTHER" id="PTHR28037:SF1">
    <property type="entry name" value="ALCOHOL O-ACETYLTRANSFERASE 1-RELATED"/>
    <property type="match status" value="1"/>
</dbReference>
<evidence type="ECO:0000256" key="2">
    <source>
        <dbReference type="ARBA" id="ARBA00023315"/>
    </source>
</evidence>
<dbReference type="Pfam" id="PF16911">
    <property type="entry name" value="PapA_C"/>
    <property type="match status" value="1"/>
</dbReference>
<dbReference type="GO" id="GO:0016746">
    <property type="term" value="F:acyltransferase activity"/>
    <property type="evidence" value="ECO:0007669"/>
    <property type="project" value="UniProtKB-KW"/>
</dbReference>
<dbReference type="InterPro" id="IPR023213">
    <property type="entry name" value="CAT-like_dom_sf"/>
</dbReference>
<dbReference type="AlphaFoldDB" id="A0A816N0K4"/>
<feature type="transmembrane region" description="Helical" evidence="3">
    <location>
        <begin position="423"/>
        <end position="447"/>
    </location>
</feature>
<name>A0A816N0K4_9BILA</name>
<evidence type="ECO:0000313" key="7">
    <source>
        <dbReference type="Proteomes" id="UP000663824"/>
    </source>
</evidence>
<reference evidence="5" key="1">
    <citation type="submission" date="2021-02" db="EMBL/GenBank/DDBJ databases">
        <authorList>
            <person name="Nowell W R."/>
        </authorList>
    </citation>
    <scope>NUCLEOTIDE SEQUENCE</scope>
</reference>
<feature type="domain" description="Phthiocerol/phthiodiolone dimycocerosyl transferase C-terminal" evidence="4">
    <location>
        <begin position="255"/>
        <end position="367"/>
    </location>
</feature>
<dbReference type="InterPro" id="IPR052058">
    <property type="entry name" value="Alcohol_O-acetyltransferase"/>
</dbReference>
<comment type="caution">
    <text evidence="5">The sequence shown here is derived from an EMBL/GenBank/DDBJ whole genome shotgun (WGS) entry which is preliminary data.</text>
</comment>
<dbReference type="Gene3D" id="3.30.559.30">
    <property type="entry name" value="Nonribosomal peptide synthetase, condensation domain"/>
    <property type="match status" value="1"/>
</dbReference>
<keyword evidence="2" id="KW-0012">Acyltransferase</keyword>
<proteinExistence type="predicted"/>
<keyword evidence="3" id="KW-0472">Membrane</keyword>
<protein>
    <recommendedName>
        <fullName evidence="4">Phthiocerol/phthiodiolone dimycocerosyl transferase C-terminal domain-containing protein</fullName>
    </recommendedName>
</protein>
<organism evidence="5 7">
    <name type="scientific">Rotaria magnacalcarata</name>
    <dbReference type="NCBI Taxonomy" id="392030"/>
    <lineage>
        <taxon>Eukaryota</taxon>
        <taxon>Metazoa</taxon>
        <taxon>Spiralia</taxon>
        <taxon>Gnathifera</taxon>
        <taxon>Rotifera</taxon>
        <taxon>Eurotatoria</taxon>
        <taxon>Bdelloidea</taxon>
        <taxon>Philodinida</taxon>
        <taxon>Philodinidae</taxon>
        <taxon>Rotaria</taxon>
    </lineage>
</organism>
<gene>
    <name evidence="5" type="ORF">MBJ925_LOCUS9018</name>
    <name evidence="6" type="ORF">SMN809_LOCUS22019</name>
</gene>
<evidence type="ECO:0000313" key="5">
    <source>
        <dbReference type="EMBL" id="CAF2016926.1"/>
    </source>
</evidence>
<dbReference type="InterPro" id="IPR031641">
    <property type="entry name" value="PapA_C"/>
</dbReference>
<dbReference type="EMBL" id="CAJNRE010003343">
    <property type="protein sequence ID" value="CAF2016926.1"/>
    <property type="molecule type" value="Genomic_DNA"/>
</dbReference>
<keyword evidence="3" id="KW-0812">Transmembrane</keyword>
<dbReference type="EMBL" id="CAJOBI010019031">
    <property type="protein sequence ID" value="CAF4204042.1"/>
    <property type="molecule type" value="Genomic_DNA"/>
</dbReference>
<evidence type="ECO:0000313" key="6">
    <source>
        <dbReference type="EMBL" id="CAF4204042.1"/>
    </source>
</evidence>
<sequence length="469" mass="53120">MFSWFHQNNASVVNPKQRLLGTAENVLMQASRQYQGESKLGEVLHVYGPHISLKRLSEAISLLQRRHPVLRSRLQVNSKTPDTYLLEEDETLQLTIREIPRKRVDHLNFWRQEWREREKKTTNIGQGLAEFWLLQDPEEDNDDNSPREIVLICEHSVCDGLSLSTVAHELLVALAGENDDMFNNSLNWPIALEMAIKRSLSVVTKLIIFGRAIVAFMNWRVTNTRNTVRIPLATIDFPLSDMCNYCHTEICYGILNKDETQKLVEKCHCEGVTVTSAVNSAILCTISTLVKSEENHQSTLQMSIAADVRRRCVPPIPNHDLSYQVSCMLPIIIPTANIPTTPRSMWQLAKIFAHYIKTSVDAGQVLAIGMILGKILRKILGPLNLAEVPTCGTSSWGILPFSEDYGRWKLVGMIPFLNTVREVMPFIIFQTVNGILTIVCMGANPVIPLNIMKDLRDGIMQKLHQMIED</sequence>
<dbReference type="Gene3D" id="3.30.559.10">
    <property type="entry name" value="Chloramphenicol acetyltransferase-like domain"/>
    <property type="match status" value="1"/>
</dbReference>
<dbReference type="SUPFAM" id="SSF52777">
    <property type="entry name" value="CoA-dependent acyltransferases"/>
    <property type="match status" value="2"/>
</dbReference>
<evidence type="ECO:0000259" key="4">
    <source>
        <dbReference type="Pfam" id="PF16911"/>
    </source>
</evidence>
<evidence type="ECO:0000256" key="3">
    <source>
        <dbReference type="SAM" id="Phobius"/>
    </source>
</evidence>
<accession>A0A816N0K4</accession>
<keyword evidence="3" id="KW-1133">Transmembrane helix</keyword>
<dbReference type="Proteomes" id="UP000663824">
    <property type="component" value="Unassembled WGS sequence"/>
</dbReference>
<evidence type="ECO:0000256" key="1">
    <source>
        <dbReference type="ARBA" id="ARBA00022679"/>
    </source>
</evidence>
<keyword evidence="1" id="KW-0808">Transferase</keyword>